<organism evidence="2 3">
    <name type="scientific">Corvus brachyrhynchos</name>
    <name type="common">American crow</name>
    <dbReference type="NCBI Taxonomy" id="85066"/>
    <lineage>
        <taxon>Eukaryota</taxon>
        <taxon>Metazoa</taxon>
        <taxon>Chordata</taxon>
        <taxon>Craniata</taxon>
        <taxon>Vertebrata</taxon>
        <taxon>Euteleostomi</taxon>
        <taxon>Archelosauria</taxon>
        <taxon>Archosauria</taxon>
        <taxon>Dinosauria</taxon>
        <taxon>Saurischia</taxon>
        <taxon>Theropoda</taxon>
        <taxon>Coelurosauria</taxon>
        <taxon>Aves</taxon>
        <taxon>Neognathae</taxon>
        <taxon>Neoaves</taxon>
        <taxon>Telluraves</taxon>
        <taxon>Australaves</taxon>
        <taxon>Passeriformes</taxon>
        <taxon>Corvoidea</taxon>
        <taxon>Corvidae</taxon>
        <taxon>Corvus</taxon>
    </lineage>
</organism>
<name>A0A091EVF7_CORBR</name>
<protein>
    <submittedName>
        <fullName evidence="2">Uncharacterized protein</fullName>
    </submittedName>
</protein>
<keyword evidence="3" id="KW-1185">Reference proteome</keyword>
<evidence type="ECO:0000313" key="2">
    <source>
        <dbReference type="EMBL" id="KFO60309.1"/>
    </source>
</evidence>
<dbReference type="AlphaFoldDB" id="A0A091EVF7"/>
<evidence type="ECO:0000256" key="1">
    <source>
        <dbReference type="SAM" id="MobiDB-lite"/>
    </source>
</evidence>
<reference evidence="2 3" key="1">
    <citation type="submission" date="2014-04" db="EMBL/GenBank/DDBJ databases">
        <title>Genome evolution of avian class.</title>
        <authorList>
            <person name="Zhang G."/>
            <person name="Li C."/>
        </authorList>
    </citation>
    <scope>NUCLEOTIDE SEQUENCE [LARGE SCALE GENOMIC DNA]</scope>
    <source>
        <strain evidence="2">BGI_N302</strain>
    </source>
</reference>
<feature type="non-terminal residue" evidence="2">
    <location>
        <position position="1"/>
    </location>
</feature>
<proteinExistence type="predicted"/>
<feature type="region of interest" description="Disordered" evidence="1">
    <location>
        <begin position="65"/>
        <end position="87"/>
    </location>
</feature>
<accession>A0A091EVF7</accession>
<feature type="non-terminal residue" evidence="2">
    <location>
        <position position="87"/>
    </location>
</feature>
<gene>
    <name evidence="2" type="ORF">N302_10686</name>
</gene>
<sequence>SSPAALGSCNEFSCGAGHSHPCGQREATLGWYLEIPGVGGKKIYSILFSYLVPKISSHALPSLPSQEEKSPVINPQPGGFPFWKSSA</sequence>
<evidence type="ECO:0000313" key="3">
    <source>
        <dbReference type="Proteomes" id="UP000052976"/>
    </source>
</evidence>
<dbReference type="EMBL" id="KK718927">
    <property type="protein sequence ID" value="KFO60309.1"/>
    <property type="molecule type" value="Genomic_DNA"/>
</dbReference>
<dbReference type="Proteomes" id="UP000052976">
    <property type="component" value="Unassembled WGS sequence"/>
</dbReference>